<keyword evidence="3 7" id="KW-0812">Transmembrane</keyword>
<feature type="transmembrane region" description="Helical" evidence="7">
    <location>
        <begin position="355"/>
        <end position="375"/>
    </location>
</feature>
<evidence type="ECO:0000256" key="3">
    <source>
        <dbReference type="ARBA" id="ARBA00022692"/>
    </source>
</evidence>
<accession>A0AAN8WDC5</accession>
<proteinExistence type="inferred from homology"/>
<comment type="caution">
    <text evidence="8">The sequence shown here is derived from an EMBL/GenBank/DDBJ whole genome shotgun (WGS) entry which is preliminary data.</text>
</comment>
<comment type="subcellular location">
    <subcellularLocation>
        <location evidence="1">Membrane</location>
        <topology evidence="1">Multi-pass membrane protein</topology>
    </subcellularLocation>
</comment>
<feature type="transmembrane region" description="Helical" evidence="7">
    <location>
        <begin position="195"/>
        <end position="214"/>
    </location>
</feature>
<feature type="transmembrane region" description="Helical" evidence="7">
    <location>
        <begin position="438"/>
        <end position="457"/>
    </location>
</feature>
<dbReference type="Proteomes" id="UP001370490">
    <property type="component" value="Unassembled WGS sequence"/>
</dbReference>
<feature type="transmembrane region" description="Helical" evidence="7">
    <location>
        <begin position="14"/>
        <end position="33"/>
    </location>
</feature>
<gene>
    <name evidence="8" type="ORF">RJ641_024929</name>
</gene>
<feature type="transmembrane region" description="Helical" evidence="7">
    <location>
        <begin position="105"/>
        <end position="126"/>
    </location>
</feature>
<organism evidence="8 9">
    <name type="scientific">Dillenia turbinata</name>
    <dbReference type="NCBI Taxonomy" id="194707"/>
    <lineage>
        <taxon>Eukaryota</taxon>
        <taxon>Viridiplantae</taxon>
        <taxon>Streptophyta</taxon>
        <taxon>Embryophyta</taxon>
        <taxon>Tracheophyta</taxon>
        <taxon>Spermatophyta</taxon>
        <taxon>Magnoliopsida</taxon>
        <taxon>eudicotyledons</taxon>
        <taxon>Gunneridae</taxon>
        <taxon>Pentapetalae</taxon>
        <taxon>Dilleniales</taxon>
        <taxon>Dilleniaceae</taxon>
        <taxon>Dillenia</taxon>
    </lineage>
</organism>
<evidence type="ECO:0000256" key="2">
    <source>
        <dbReference type="ARBA" id="ARBA00009965"/>
    </source>
</evidence>
<protein>
    <submittedName>
        <fullName evidence="8">NRAMP family</fullName>
    </submittedName>
</protein>
<dbReference type="EMBL" id="JBAMMX010000003">
    <property type="protein sequence ID" value="KAK6943827.1"/>
    <property type="molecule type" value="Genomic_DNA"/>
</dbReference>
<dbReference type="Pfam" id="PF01566">
    <property type="entry name" value="Nramp"/>
    <property type="match status" value="1"/>
</dbReference>
<dbReference type="PANTHER" id="PTHR11706">
    <property type="entry name" value="SOLUTE CARRIER PROTEIN FAMILY 11 MEMBER"/>
    <property type="match status" value="1"/>
</dbReference>
<evidence type="ECO:0000256" key="5">
    <source>
        <dbReference type="ARBA" id="ARBA00023136"/>
    </source>
</evidence>
<feature type="region of interest" description="Disordered" evidence="6">
    <location>
        <begin position="483"/>
        <end position="502"/>
    </location>
</feature>
<keyword evidence="5 7" id="KW-0472">Membrane</keyword>
<feature type="transmembrane region" description="Helical" evidence="7">
    <location>
        <begin position="235"/>
        <end position="255"/>
    </location>
</feature>
<comment type="similarity">
    <text evidence="2">Belongs to the NRAMP (TC 2.A.55) family.</text>
</comment>
<feature type="transmembrane region" description="Helical" evidence="7">
    <location>
        <begin position="395"/>
        <end position="417"/>
    </location>
</feature>
<keyword evidence="4 7" id="KW-1133">Transmembrane helix</keyword>
<feature type="transmembrane region" description="Helical" evidence="7">
    <location>
        <begin position="156"/>
        <end position="175"/>
    </location>
</feature>
<dbReference type="PIRSF" id="PIRSF037378">
    <property type="entry name" value="EIN2"/>
    <property type="match status" value="1"/>
</dbReference>
<reference evidence="8 9" key="1">
    <citation type="submission" date="2023-12" db="EMBL/GenBank/DDBJ databases">
        <title>A high-quality genome assembly for Dillenia turbinata (Dilleniales).</title>
        <authorList>
            <person name="Chanderbali A."/>
        </authorList>
    </citation>
    <scope>NUCLEOTIDE SEQUENCE [LARGE SCALE GENOMIC DNA]</scope>
    <source>
        <strain evidence="8">LSX21</strain>
        <tissue evidence="8">Leaf</tissue>
    </source>
</reference>
<evidence type="ECO:0000313" key="8">
    <source>
        <dbReference type="EMBL" id="KAK6943827.1"/>
    </source>
</evidence>
<evidence type="ECO:0000256" key="6">
    <source>
        <dbReference type="SAM" id="MobiDB-lite"/>
    </source>
</evidence>
<evidence type="ECO:0000256" key="4">
    <source>
        <dbReference type="ARBA" id="ARBA00022989"/>
    </source>
</evidence>
<dbReference type="GO" id="GO:0015086">
    <property type="term" value="F:cadmium ion transmembrane transporter activity"/>
    <property type="evidence" value="ECO:0007669"/>
    <property type="project" value="TreeGrafter"/>
</dbReference>
<feature type="transmembrane region" description="Helical" evidence="7">
    <location>
        <begin position="286"/>
        <end position="306"/>
    </location>
</feature>
<feature type="transmembrane region" description="Helical" evidence="7">
    <location>
        <begin position="53"/>
        <end position="76"/>
    </location>
</feature>
<evidence type="ECO:0000313" key="9">
    <source>
        <dbReference type="Proteomes" id="UP001370490"/>
    </source>
</evidence>
<dbReference type="PRINTS" id="PR00447">
    <property type="entry name" value="NATRESASSCMP"/>
</dbReference>
<feature type="compositionally biased region" description="Acidic residues" evidence="6">
    <location>
        <begin position="614"/>
        <end position="625"/>
    </location>
</feature>
<feature type="compositionally biased region" description="Polar residues" evidence="6">
    <location>
        <begin position="1285"/>
        <end position="1305"/>
    </location>
</feature>
<sequence length="1305" mass="142926">MEVENRNANQMPDIFRRLSPAVVPVLLISIGYVDPGKWATVVEGGARFGFDLIVPVLLFSFAAILCQYLSACIGVVTGRDLAQICSEEYDRATCIFLGVQTELSLVALDLTMILGIAQGLSLVLGIDSSTCVFLTAIDAVLFPVVTNFLENCQAKIVWIILSGFILLCYVLGVLFSQPEIPLSMNGMMTKLSGESAFALMGLLGASIMPHNFYLHSSIVQHQLPPNLSKNALCHEHFWAVVCIFSGIFLVNYVMMNSAANVFYGTGLVLFTIQDAMSLMDQVLRSSVVPFAFVLLLILSSQITTLTWNLSRQVVLQEFFKIDVAGWLHRFAIRIIAIVPAYCCSRNFGAEGIYQLLIYVQVMVALLLPSSVVPLFRVASSQSIMGPYKVSPFLEFLALITFITMLGLNIIFIVEMIFGDSDWVVNLRWNMGNTIGLPYVILLVIACASLGLTLWLAATPLKSASARIDSQMWDLDVAKSVSEASAGKEENDASGTKHHLEEPIEKREQVASIGRSLLSHSDILVPDIDSKLSETIISDQEPHLTTVEDICSKSMASSSSVSHLEESISTAESDNGSVVNEVSEGKSLATAILKLEPAIPVEKTLGVEGVLPTEKEDEEGETWEPEESSKGIHVTSPPTSEGPGSFRTSSGKSDEGGNGPGSLSRLSGLGRAARRQLAAVLDEFWGQLYDFHGQTTQEAKAKQFDVLLGIDLKPDTSTLKVDTLGKEDTGCFPSLGGRGSDSLIGYNSFDSPRQQRMQSSIQSSFNAQRGSSSLLTNRVELLDAYVQNSSRNVYDAGERRYHSLRIPTSSEGYDYQPATVHGYKIASYVDRITKDRNSTFFNGQTEILSPKTMPGPTRYTDTFPYASVQKPQNGFSSLQSLSIQNPAAPRNSPLQAERNYYDLFPPGFGENPGTRANSKKFRSMPDISGISLACRDLYSADRCGQLESPIGTGASVGRAAYDSMYLNPKQRAGAPLAFDELSPSNVYTDAFSLQLNSGLERRSSWSKQPPEQFGLAPKIHIGEDGVVSGPGLSNKEANSVVDMEVKLLQSFRVCILKLLKLEGSDWLFRQNDGADEDLIDRVAARERLFYEAEKRERARSVQIGDSHYMYDGKSGSMSKNDEAEFTKFLVSSVPHCGEGCIWKADLIVSFGVWCIHRILELSLMESRPELWGKYTYVLNRLQGIIDPAFFRPRPSTPNCFCLEIPVSPQRRMSPPFSNSILPPIARAGKGKWTTASTLLDIIKDVEIAISSRKGRSGTAAGDVAFPKGKENLVSVLKRYKRRLSNKPVSESGTASRKAPPSTSYGS</sequence>
<keyword evidence="9" id="KW-1185">Reference proteome</keyword>
<feature type="region of interest" description="Disordered" evidence="6">
    <location>
        <begin position="1282"/>
        <end position="1305"/>
    </location>
</feature>
<dbReference type="GO" id="GO:0034755">
    <property type="term" value="P:iron ion transmembrane transport"/>
    <property type="evidence" value="ECO:0007669"/>
    <property type="project" value="TreeGrafter"/>
</dbReference>
<dbReference type="InterPro" id="IPR001046">
    <property type="entry name" value="NRAMP_fam"/>
</dbReference>
<dbReference type="GO" id="GO:0005384">
    <property type="term" value="F:manganese ion transmembrane transporter activity"/>
    <property type="evidence" value="ECO:0007669"/>
    <property type="project" value="TreeGrafter"/>
</dbReference>
<dbReference type="PANTHER" id="PTHR11706:SF75">
    <property type="entry name" value="ETHYLENE-INSENSITIVE PROTEIN 2"/>
    <property type="match status" value="1"/>
</dbReference>
<dbReference type="InterPro" id="IPR017187">
    <property type="entry name" value="EIN2"/>
</dbReference>
<feature type="region of interest" description="Disordered" evidence="6">
    <location>
        <begin position="605"/>
        <end position="665"/>
    </location>
</feature>
<dbReference type="GO" id="GO:0009873">
    <property type="term" value="P:ethylene-activated signaling pathway"/>
    <property type="evidence" value="ECO:0007669"/>
    <property type="project" value="InterPro"/>
</dbReference>
<evidence type="ECO:0000256" key="7">
    <source>
        <dbReference type="SAM" id="Phobius"/>
    </source>
</evidence>
<feature type="transmembrane region" description="Helical" evidence="7">
    <location>
        <begin position="132"/>
        <end position="149"/>
    </location>
</feature>
<dbReference type="GO" id="GO:0005886">
    <property type="term" value="C:plasma membrane"/>
    <property type="evidence" value="ECO:0007669"/>
    <property type="project" value="TreeGrafter"/>
</dbReference>
<name>A0AAN8WDC5_9MAGN</name>
<evidence type="ECO:0000256" key="1">
    <source>
        <dbReference type="ARBA" id="ARBA00004141"/>
    </source>
</evidence>